<organism evidence="7 8">
    <name type="scientific">Riccia fluitans</name>
    <dbReference type="NCBI Taxonomy" id="41844"/>
    <lineage>
        <taxon>Eukaryota</taxon>
        <taxon>Viridiplantae</taxon>
        <taxon>Streptophyta</taxon>
        <taxon>Embryophyta</taxon>
        <taxon>Marchantiophyta</taxon>
        <taxon>Marchantiopsida</taxon>
        <taxon>Marchantiidae</taxon>
        <taxon>Marchantiales</taxon>
        <taxon>Ricciaceae</taxon>
        <taxon>Riccia</taxon>
    </lineage>
</organism>
<feature type="domain" description="Pentatricopeptide repeat-containing protein-mitochondrial" evidence="6">
    <location>
        <begin position="271"/>
        <end position="371"/>
    </location>
</feature>
<dbReference type="Proteomes" id="UP001605036">
    <property type="component" value="Unassembled WGS sequence"/>
</dbReference>
<protein>
    <recommendedName>
        <fullName evidence="9">Pentacotripeptide-repeat region of PRORP domain-containing protein</fullName>
    </recommendedName>
</protein>
<dbReference type="InterPro" id="IPR057027">
    <property type="entry name" value="TPR_mt"/>
</dbReference>
<dbReference type="Pfam" id="PF17177">
    <property type="entry name" value="PPR_long"/>
    <property type="match status" value="1"/>
</dbReference>
<feature type="repeat" description="PPR" evidence="3">
    <location>
        <begin position="482"/>
        <end position="516"/>
    </location>
</feature>
<keyword evidence="2" id="KW-0677">Repeat</keyword>
<dbReference type="PANTHER" id="PTHR47447">
    <property type="entry name" value="OS03G0856100 PROTEIN"/>
    <property type="match status" value="1"/>
</dbReference>
<reference evidence="7 8" key="1">
    <citation type="submission" date="2024-09" db="EMBL/GenBank/DDBJ databases">
        <title>Chromosome-scale assembly of Riccia fluitans.</title>
        <authorList>
            <person name="Paukszto L."/>
            <person name="Sawicki J."/>
            <person name="Karawczyk K."/>
            <person name="Piernik-Szablinska J."/>
            <person name="Szczecinska M."/>
            <person name="Mazdziarz M."/>
        </authorList>
    </citation>
    <scope>NUCLEOTIDE SEQUENCE [LARGE SCALE GENOMIC DNA]</scope>
    <source>
        <strain evidence="7">Rf_01</strain>
        <tissue evidence="7">Aerial parts of the thallus</tissue>
    </source>
</reference>
<feature type="domain" description="PROP1-like PPR" evidence="5">
    <location>
        <begin position="133"/>
        <end position="235"/>
    </location>
</feature>
<dbReference type="InterPro" id="IPR011990">
    <property type="entry name" value="TPR-like_helical_dom_sf"/>
</dbReference>
<evidence type="ECO:0008006" key="9">
    <source>
        <dbReference type="Google" id="ProtNLM"/>
    </source>
</evidence>
<evidence type="ECO:0000256" key="3">
    <source>
        <dbReference type="PROSITE-ProRule" id="PRU00708"/>
    </source>
</evidence>
<comment type="similarity">
    <text evidence="1">Belongs to the PPR family. P subfamily.</text>
</comment>
<gene>
    <name evidence="7" type="ORF">R1flu_001454</name>
</gene>
<dbReference type="InterPro" id="IPR033443">
    <property type="entry name" value="PROP1-like_PPR_dom"/>
</dbReference>
<sequence>MAGPASRLLLSSSGVSRFNTCVGSSSSGGEHLGAEIRLWRSSSCAAPAQDGQRMQGVSAVLSEPVTEASSLEDLPPVQGRKTRRNSKMQQLPGLEDELPKSPKLDWLKQEGIDLTSERTIWRINRAISRCSSVGEALLVIDEMKAAGLTAVNEGTYLALITVCRRQRQGERALSILEAMKQAGVKPGMLTYNTLISCCQQSLRLEDAFRIKAQMETEGIQPDVVTYTSLMALLVKANPVRGRTTAEQRFEKATGLYKEMVERSIQPDTITFNTLMYAGSQAKLPGKVLEVYRSMCKAGVAANQFTFGILLESVGAGGRLKSALEVFNEMRAAGLTPQTSTYNFLIEACATAPQPNAKKAWALFDEMKKVENVNPNGITYTHLISASCNGGDHAGALKAYELMKEAGYGSAVTTSTYNRLIHSASMTSGLDTAFEMYERMQAEGYKPDVVTNSTLLSACARADDLPKALAVSEQIKKMGIRPNQVVLHSLIGAFGNAGLLDDAISTFRSMGESEEPPTAVSYSIIFNACFGKEGVDGIMALKATPNLLEISPGVKVAMEFYREAVSAGIFKNYASEDVTRCDLRKNGRSATVVALLVWLSDVRKAPPSTDLVIVAGTGRGKESRKPNKGLWCLGGATMDTAPRCN</sequence>
<name>A0ABD1Y4B5_9MARC</name>
<feature type="region of interest" description="Disordered" evidence="4">
    <location>
        <begin position="68"/>
        <end position="100"/>
    </location>
</feature>
<evidence type="ECO:0000256" key="2">
    <source>
        <dbReference type="ARBA" id="ARBA00022737"/>
    </source>
</evidence>
<comment type="caution">
    <text evidence="7">The sequence shown here is derived from an EMBL/GenBank/DDBJ whole genome shotgun (WGS) entry which is preliminary data.</text>
</comment>
<dbReference type="Gene3D" id="1.25.40.10">
    <property type="entry name" value="Tetratricopeptide repeat domain"/>
    <property type="match status" value="3"/>
</dbReference>
<dbReference type="AlphaFoldDB" id="A0ABD1Y4B5"/>
<dbReference type="InterPro" id="IPR002885">
    <property type="entry name" value="PPR_rpt"/>
</dbReference>
<evidence type="ECO:0000259" key="6">
    <source>
        <dbReference type="Pfam" id="PF23276"/>
    </source>
</evidence>
<feature type="repeat" description="PPR" evidence="3">
    <location>
        <begin position="267"/>
        <end position="301"/>
    </location>
</feature>
<dbReference type="Pfam" id="PF13812">
    <property type="entry name" value="PPR_3"/>
    <property type="match status" value="1"/>
</dbReference>
<feature type="repeat" description="PPR" evidence="3">
    <location>
        <begin position="152"/>
        <end position="186"/>
    </location>
</feature>
<dbReference type="Pfam" id="PF01535">
    <property type="entry name" value="PPR"/>
    <property type="match status" value="1"/>
</dbReference>
<evidence type="ECO:0000313" key="8">
    <source>
        <dbReference type="Proteomes" id="UP001605036"/>
    </source>
</evidence>
<evidence type="ECO:0000256" key="1">
    <source>
        <dbReference type="ARBA" id="ARBA00007626"/>
    </source>
</evidence>
<dbReference type="Pfam" id="PF23276">
    <property type="entry name" value="TPR_24"/>
    <property type="match status" value="1"/>
</dbReference>
<evidence type="ECO:0000313" key="7">
    <source>
        <dbReference type="EMBL" id="KAL2621249.1"/>
    </source>
</evidence>
<proteinExistence type="inferred from homology"/>
<feature type="repeat" description="PPR" evidence="3">
    <location>
        <begin position="302"/>
        <end position="336"/>
    </location>
</feature>
<dbReference type="EMBL" id="JBHFFA010000006">
    <property type="protein sequence ID" value="KAL2621249.1"/>
    <property type="molecule type" value="Genomic_DNA"/>
</dbReference>
<feature type="repeat" description="PPR" evidence="3">
    <location>
        <begin position="375"/>
        <end position="409"/>
    </location>
</feature>
<dbReference type="NCBIfam" id="TIGR00756">
    <property type="entry name" value="PPR"/>
    <property type="match status" value="7"/>
</dbReference>
<keyword evidence="8" id="KW-1185">Reference proteome</keyword>
<dbReference type="PANTHER" id="PTHR47447:SF17">
    <property type="entry name" value="OS12G0638900 PROTEIN"/>
    <property type="match status" value="1"/>
</dbReference>
<dbReference type="PROSITE" id="PS51375">
    <property type="entry name" value="PPR"/>
    <property type="match status" value="8"/>
</dbReference>
<evidence type="ECO:0000256" key="4">
    <source>
        <dbReference type="SAM" id="MobiDB-lite"/>
    </source>
</evidence>
<feature type="repeat" description="PPR" evidence="3">
    <location>
        <begin position="412"/>
        <end position="446"/>
    </location>
</feature>
<dbReference type="SUPFAM" id="SSF81901">
    <property type="entry name" value="HCP-like"/>
    <property type="match status" value="1"/>
</dbReference>
<feature type="repeat" description="PPR" evidence="3">
    <location>
        <begin position="187"/>
        <end position="221"/>
    </location>
</feature>
<accession>A0ABD1Y4B5</accession>
<feature type="repeat" description="PPR" evidence="3">
    <location>
        <begin position="447"/>
        <end position="481"/>
    </location>
</feature>
<evidence type="ECO:0000259" key="5">
    <source>
        <dbReference type="Pfam" id="PF17177"/>
    </source>
</evidence>